<dbReference type="AlphaFoldDB" id="A0A9Q9AK49"/>
<evidence type="ECO:0000313" key="1">
    <source>
        <dbReference type="EMBL" id="USW47623.1"/>
    </source>
</evidence>
<sequence length="259" mass="29741">MPGSLTGFSSPKKAGFDKLNAFWRTRTDYDLMAAVKVKSLAVDLREEIAAKDVLVQLWEKTLLNDEDCYRCGGEKPSKLSFQAAKGITSADVVKRFLAENPAALQVLGLSLPRDDFIEALETFWWQRTEQWHRLFKANRMKALRHWLPVNRSARDGTPLEQMVMEASYGDWPRRTALRVVVYRDENDFLDSIDPKEPTCKIIATRDCHPSCGKRFRDEKRLKNVLLTERREEIRYVCQSSLAKAGDFQGRSGSSAFDWT</sequence>
<proteinExistence type="predicted"/>
<keyword evidence="2" id="KW-1185">Reference proteome</keyword>
<dbReference type="Proteomes" id="UP001056384">
    <property type="component" value="Chromosome 1"/>
</dbReference>
<accession>A0A9Q9AK49</accession>
<organism evidence="1 2">
    <name type="scientific">Septoria linicola</name>
    <dbReference type="NCBI Taxonomy" id="215465"/>
    <lineage>
        <taxon>Eukaryota</taxon>
        <taxon>Fungi</taxon>
        <taxon>Dikarya</taxon>
        <taxon>Ascomycota</taxon>
        <taxon>Pezizomycotina</taxon>
        <taxon>Dothideomycetes</taxon>
        <taxon>Dothideomycetidae</taxon>
        <taxon>Mycosphaerellales</taxon>
        <taxon>Mycosphaerellaceae</taxon>
        <taxon>Septoria</taxon>
    </lineage>
</organism>
<protein>
    <submittedName>
        <fullName evidence="1">Uncharacterized protein</fullName>
    </submittedName>
</protein>
<name>A0A9Q9AK49_9PEZI</name>
<reference evidence="1" key="1">
    <citation type="submission" date="2022-06" db="EMBL/GenBank/DDBJ databases">
        <title>Complete genome sequences of two strains of the flax pathogen Septoria linicola.</title>
        <authorList>
            <person name="Lapalu N."/>
            <person name="Simon A."/>
            <person name="Demenou B."/>
            <person name="Paumier D."/>
            <person name="Guillot M.-P."/>
            <person name="Gout L."/>
            <person name="Valade R."/>
        </authorList>
    </citation>
    <scope>NUCLEOTIDE SEQUENCE</scope>
    <source>
        <strain evidence="1">SE15195</strain>
    </source>
</reference>
<gene>
    <name evidence="1" type="ORF">Slin15195_G009420</name>
</gene>
<evidence type="ECO:0000313" key="2">
    <source>
        <dbReference type="Proteomes" id="UP001056384"/>
    </source>
</evidence>
<dbReference type="EMBL" id="CP099418">
    <property type="protein sequence ID" value="USW47623.1"/>
    <property type="molecule type" value="Genomic_DNA"/>
</dbReference>